<evidence type="ECO:0000256" key="2">
    <source>
        <dbReference type="ARBA" id="ARBA00023125"/>
    </source>
</evidence>
<evidence type="ECO:0000313" key="6">
    <source>
        <dbReference type="Proteomes" id="UP001524502"/>
    </source>
</evidence>
<organism evidence="5 6">
    <name type="scientific">Anaerovorax odorimutans</name>
    <dbReference type="NCBI Taxonomy" id="109327"/>
    <lineage>
        <taxon>Bacteria</taxon>
        <taxon>Bacillati</taxon>
        <taxon>Bacillota</taxon>
        <taxon>Clostridia</taxon>
        <taxon>Peptostreptococcales</taxon>
        <taxon>Anaerovoracaceae</taxon>
        <taxon>Anaerovorax</taxon>
    </lineage>
</organism>
<dbReference type="PROSITE" id="PS01124">
    <property type="entry name" value="HTH_ARAC_FAMILY_2"/>
    <property type="match status" value="1"/>
</dbReference>
<evidence type="ECO:0000259" key="4">
    <source>
        <dbReference type="PROSITE" id="PS01124"/>
    </source>
</evidence>
<dbReference type="PANTHER" id="PTHR43280:SF2">
    <property type="entry name" value="HTH-TYPE TRANSCRIPTIONAL REGULATOR EXSA"/>
    <property type="match status" value="1"/>
</dbReference>
<dbReference type="PANTHER" id="PTHR43280">
    <property type="entry name" value="ARAC-FAMILY TRANSCRIPTIONAL REGULATOR"/>
    <property type="match status" value="1"/>
</dbReference>
<dbReference type="Pfam" id="PF12833">
    <property type="entry name" value="HTH_18"/>
    <property type="match status" value="1"/>
</dbReference>
<name>A0ABT1RR00_9FIRM</name>
<keyword evidence="3" id="KW-0804">Transcription</keyword>
<keyword evidence="1" id="KW-0805">Transcription regulation</keyword>
<dbReference type="SUPFAM" id="SSF46689">
    <property type="entry name" value="Homeodomain-like"/>
    <property type="match status" value="1"/>
</dbReference>
<dbReference type="InterPro" id="IPR009057">
    <property type="entry name" value="Homeodomain-like_sf"/>
</dbReference>
<reference evidence="5 6" key="1">
    <citation type="submission" date="2022-06" db="EMBL/GenBank/DDBJ databases">
        <title>Isolation of gut microbiota from human fecal samples.</title>
        <authorList>
            <person name="Pamer E.G."/>
            <person name="Barat B."/>
            <person name="Waligurski E."/>
            <person name="Medina S."/>
            <person name="Paddock L."/>
            <person name="Mostad J."/>
        </authorList>
    </citation>
    <scope>NUCLEOTIDE SEQUENCE [LARGE SCALE GENOMIC DNA]</scope>
    <source>
        <strain evidence="5 6">SL.3.17</strain>
    </source>
</reference>
<keyword evidence="2" id="KW-0238">DNA-binding</keyword>
<dbReference type="SUPFAM" id="SSF51011">
    <property type="entry name" value="Glycosyl hydrolase domain"/>
    <property type="match status" value="1"/>
</dbReference>
<dbReference type="EMBL" id="JANFXK010000014">
    <property type="protein sequence ID" value="MCQ4637598.1"/>
    <property type="molecule type" value="Genomic_DNA"/>
</dbReference>
<dbReference type="SMART" id="SM00342">
    <property type="entry name" value="HTH_ARAC"/>
    <property type="match status" value="1"/>
</dbReference>
<evidence type="ECO:0000256" key="3">
    <source>
        <dbReference type="ARBA" id="ARBA00023163"/>
    </source>
</evidence>
<feature type="domain" description="HTH araC/xylS-type" evidence="4">
    <location>
        <begin position="116"/>
        <end position="214"/>
    </location>
</feature>
<evidence type="ECO:0000313" key="5">
    <source>
        <dbReference type="EMBL" id="MCQ4637598.1"/>
    </source>
</evidence>
<dbReference type="Gene3D" id="2.60.40.1500">
    <property type="entry name" value="Glycosyl hydrolase domain, family 39"/>
    <property type="match status" value="1"/>
</dbReference>
<evidence type="ECO:0000256" key="1">
    <source>
        <dbReference type="ARBA" id="ARBA00023015"/>
    </source>
</evidence>
<sequence length="628" mass="72082">MILLDCNVLFRIQALEKETILLSIDADSNYYKQVFPHIACTIFKEHPEDPDHELLAQVLNTAVSVIEGKSENYSFIDDTVQEILKNLLDTQQSFCSVIVSNYKKKEIQSEYVYLMQQVLLYLNEHYDQKLSLADLAARNLLSDNYLSHLMKKISGKTFKELVAYVRCIKSERYLIQSDWKINEVSYEVGFSLPAYYKNSFLNLYGAAPQEFRELVLENSGNKAEPVVYSQEQAVNTIKAFAHKHHIQLASLSSHIFSVDSINIDKAISKYISPLSEKGEIRNINSEINESTQQAFVNMQKEFRMRIITIDGDTILTNAMENSGLTVIKNIDYLINSGFDIGIVLRRDSPRYVSALIDFLTFYSRRFKNTLKYISFYLEFSADKQQTELFEKQLSKRLFDEFGTSFQITIWSQDKSKFKCAPFLYDSFVLTPFAMDELFHFRGWPGELAFSLIDSVNKNGNIMAGGNGLLTWNGIKKPWWNAYRLASKLRGDIISEGADHIVTNDNGDIVILTYNLCGFSPGFLKAINTKEKLYELIQKKNQVREHHFQLDNIRGDYKVIRFSINPSSCLFSKWAKLGYPAYLTSEEEQIIAETSHPEVDFEKLSIDGKLKISTVEESFGVSCVVLEKL</sequence>
<protein>
    <submittedName>
        <fullName evidence="5">AraC family transcriptional regulator</fullName>
    </submittedName>
</protein>
<keyword evidence="6" id="KW-1185">Reference proteome</keyword>
<dbReference type="Proteomes" id="UP001524502">
    <property type="component" value="Unassembled WGS sequence"/>
</dbReference>
<accession>A0ABT1RR00</accession>
<comment type="caution">
    <text evidence="5">The sequence shown here is derived from an EMBL/GenBank/DDBJ whole genome shotgun (WGS) entry which is preliminary data.</text>
</comment>
<dbReference type="InterPro" id="IPR018060">
    <property type="entry name" value="HTH_AraC"/>
</dbReference>
<proteinExistence type="predicted"/>
<dbReference type="Gene3D" id="1.10.10.60">
    <property type="entry name" value="Homeodomain-like"/>
    <property type="match status" value="2"/>
</dbReference>
<gene>
    <name evidence="5" type="ORF">NE619_12760</name>
</gene>